<feature type="transmembrane region" description="Helical" evidence="6">
    <location>
        <begin position="376"/>
        <end position="401"/>
    </location>
</feature>
<gene>
    <name evidence="8" type="ORF">H9650_17525</name>
</gene>
<dbReference type="InterPro" id="IPR020846">
    <property type="entry name" value="MFS_dom"/>
</dbReference>
<accession>A0ABR8RDN8</accession>
<evidence type="ECO:0000256" key="3">
    <source>
        <dbReference type="ARBA" id="ARBA00022692"/>
    </source>
</evidence>
<dbReference type="Proteomes" id="UP000640786">
    <property type="component" value="Unassembled WGS sequence"/>
</dbReference>
<feature type="transmembrane region" description="Helical" evidence="6">
    <location>
        <begin position="341"/>
        <end position="364"/>
    </location>
</feature>
<dbReference type="Pfam" id="PF07690">
    <property type="entry name" value="MFS_1"/>
    <property type="match status" value="1"/>
</dbReference>
<dbReference type="CDD" id="cd17365">
    <property type="entry name" value="MFS_PcaK_like"/>
    <property type="match status" value="1"/>
</dbReference>
<feature type="transmembrane region" description="Helical" evidence="6">
    <location>
        <begin position="288"/>
        <end position="306"/>
    </location>
</feature>
<name>A0ABR8RDN8_9BACI</name>
<evidence type="ECO:0000256" key="1">
    <source>
        <dbReference type="ARBA" id="ARBA00004651"/>
    </source>
</evidence>
<proteinExistence type="predicted"/>
<dbReference type="PROSITE" id="PS00217">
    <property type="entry name" value="SUGAR_TRANSPORT_2"/>
    <property type="match status" value="1"/>
</dbReference>
<feature type="transmembrane region" description="Helical" evidence="6">
    <location>
        <begin position="146"/>
        <end position="165"/>
    </location>
</feature>
<evidence type="ECO:0000256" key="2">
    <source>
        <dbReference type="ARBA" id="ARBA00022448"/>
    </source>
</evidence>
<dbReference type="InterPro" id="IPR036259">
    <property type="entry name" value="MFS_trans_sf"/>
</dbReference>
<keyword evidence="5 6" id="KW-0472">Membrane</keyword>
<dbReference type="InterPro" id="IPR011701">
    <property type="entry name" value="MFS"/>
</dbReference>
<keyword evidence="9" id="KW-1185">Reference proteome</keyword>
<dbReference type="Gene3D" id="1.20.1250.20">
    <property type="entry name" value="MFS general substrate transporter like domains"/>
    <property type="match status" value="1"/>
</dbReference>
<feature type="transmembrane region" description="Helical" evidence="6">
    <location>
        <begin position="88"/>
        <end position="107"/>
    </location>
</feature>
<dbReference type="PROSITE" id="PS50850">
    <property type="entry name" value="MFS"/>
    <property type="match status" value="1"/>
</dbReference>
<comment type="subcellular location">
    <subcellularLocation>
        <location evidence="1">Cell membrane</location>
        <topology evidence="1">Multi-pass membrane protein</topology>
    </subcellularLocation>
</comment>
<reference evidence="8 9" key="1">
    <citation type="submission" date="2020-08" db="EMBL/GenBank/DDBJ databases">
        <title>A Genomic Blueprint of the Chicken Gut Microbiome.</title>
        <authorList>
            <person name="Gilroy R."/>
            <person name="Ravi A."/>
            <person name="Getino M."/>
            <person name="Pursley I."/>
            <person name="Horton D.L."/>
            <person name="Alikhan N.-F."/>
            <person name="Baker D."/>
            <person name="Gharbi K."/>
            <person name="Hall N."/>
            <person name="Watson M."/>
            <person name="Adriaenssens E.M."/>
            <person name="Foster-Nyarko E."/>
            <person name="Jarju S."/>
            <person name="Secka A."/>
            <person name="Antonio M."/>
            <person name="Oren A."/>
            <person name="Chaudhuri R."/>
            <person name="La Ragione R.M."/>
            <person name="Hildebrand F."/>
            <person name="Pallen M.J."/>
        </authorList>
    </citation>
    <scope>NUCLEOTIDE SEQUENCE [LARGE SCALE GENOMIC DNA]</scope>
    <source>
        <strain evidence="8 9">Sa2BUA9</strain>
    </source>
</reference>
<feature type="transmembrane region" description="Helical" evidence="6">
    <location>
        <begin position="407"/>
        <end position="426"/>
    </location>
</feature>
<keyword evidence="2" id="KW-0813">Transport</keyword>
<feature type="transmembrane region" description="Helical" evidence="6">
    <location>
        <begin position="20"/>
        <end position="44"/>
    </location>
</feature>
<dbReference type="RefSeq" id="WP_144541324.1">
    <property type="nucleotide sequence ID" value="NZ_JACSQO010000011.1"/>
</dbReference>
<feature type="transmembrane region" description="Helical" evidence="6">
    <location>
        <begin position="318"/>
        <end position="335"/>
    </location>
</feature>
<feature type="domain" description="Major facilitator superfamily (MFS) profile" evidence="7">
    <location>
        <begin position="22"/>
        <end position="431"/>
    </location>
</feature>
<feature type="transmembrane region" description="Helical" evidence="6">
    <location>
        <begin position="56"/>
        <end position="76"/>
    </location>
</feature>
<evidence type="ECO:0000256" key="6">
    <source>
        <dbReference type="SAM" id="Phobius"/>
    </source>
</evidence>
<evidence type="ECO:0000313" key="9">
    <source>
        <dbReference type="Proteomes" id="UP000640786"/>
    </source>
</evidence>
<organism evidence="8 9">
    <name type="scientific">Psychrobacillus faecigallinarum</name>
    <dbReference type="NCBI Taxonomy" id="2762235"/>
    <lineage>
        <taxon>Bacteria</taxon>
        <taxon>Bacillati</taxon>
        <taxon>Bacillota</taxon>
        <taxon>Bacilli</taxon>
        <taxon>Bacillales</taxon>
        <taxon>Bacillaceae</taxon>
        <taxon>Psychrobacillus</taxon>
    </lineage>
</organism>
<keyword evidence="3 6" id="KW-0812">Transmembrane</keyword>
<dbReference type="PANTHER" id="PTHR23508">
    <property type="entry name" value="CARBOXYLIC ACID TRANSPORTER PROTEIN HOMOLOG"/>
    <property type="match status" value="1"/>
</dbReference>
<keyword evidence="4 6" id="KW-1133">Transmembrane helix</keyword>
<evidence type="ECO:0000313" key="8">
    <source>
        <dbReference type="EMBL" id="MBD7945911.1"/>
    </source>
</evidence>
<dbReference type="EMBL" id="JACSQO010000011">
    <property type="protein sequence ID" value="MBD7945911.1"/>
    <property type="molecule type" value="Genomic_DNA"/>
</dbReference>
<feature type="transmembrane region" description="Helical" evidence="6">
    <location>
        <begin position="177"/>
        <end position="196"/>
    </location>
</feature>
<dbReference type="InterPro" id="IPR005829">
    <property type="entry name" value="Sugar_transporter_CS"/>
</dbReference>
<feature type="transmembrane region" description="Helical" evidence="6">
    <location>
        <begin position="249"/>
        <end position="268"/>
    </location>
</feature>
<evidence type="ECO:0000256" key="4">
    <source>
        <dbReference type="ARBA" id="ARBA00022989"/>
    </source>
</evidence>
<protein>
    <submittedName>
        <fullName evidence="8">Aromatic acid/H+ symport family MFS transporter</fullName>
    </submittedName>
</protein>
<comment type="caution">
    <text evidence="8">The sequence shown here is derived from an EMBL/GenBank/DDBJ whole genome shotgun (WGS) entry which is preliminary data.</text>
</comment>
<evidence type="ECO:0000256" key="5">
    <source>
        <dbReference type="ARBA" id="ARBA00023136"/>
    </source>
</evidence>
<dbReference type="PANTHER" id="PTHR23508:SF10">
    <property type="entry name" value="CARBOXYLIC ACID TRANSPORTER PROTEIN HOMOLOG"/>
    <property type="match status" value="1"/>
</dbReference>
<sequence>MRTVNPIEIVNQSKLKVFHYVLILCLFFIMMFDGYDVVIYGATIPMLKAEWGISDLVAGAISSYTTIGTAVGAVLFGLYSDRFGRKRIIILTTFLFSFFTLLSGFATSPILFIVFRIIAGLGFGGVMPNIAALISEYAPSKHRAAIISIIFCGYSVGAILASFSGQVLLERFGWQPVYWIAGLPLLVLPFAIRIIPESINSLIKQKDTKRLVKVLQKINPMISKDVQFKYVHQEQQQKSSVRDLFKNKLGLSTMMFWLSCFCTFILMYSLNTWLPTLMMNAGYNLKSSLFFVAVLQIGAITGTMIFGNIIQLLGFKRVLIPLYLVGAISLILIGYSKNIYIAYGLIAIIGAASVGLQNMSNAYVAQYYSVDIRAAALGSTMAFGRIGSIVAPTYMGILLTFNLQPQFNFFAIGIAAIFGAIAMSFIREDHADYAVEKQLVSNEIAFKKESLS</sequence>
<dbReference type="SUPFAM" id="SSF103473">
    <property type="entry name" value="MFS general substrate transporter"/>
    <property type="match status" value="1"/>
</dbReference>
<feature type="transmembrane region" description="Helical" evidence="6">
    <location>
        <begin position="113"/>
        <end position="134"/>
    </location>
</feature>
<evidence type="ECO:0000259" key="7">
    <source>
        <dbReference type="PROSITE" id="PS50850"/>
    </source>
</evidence>